<evidence type="ECO:0000313" key="4">
    <source>
        <dbReference type="EMBL" id="OAE27149.1"/>
    </source>
</evidence>
<dbReference type="EMBL" id="LVLJ01001967">
    <property type="protein sequence ID" value="OAE27149.1"/>
    <property type="molecule type" value="Genomic_DNA"/>
</dbReference>
<dbReference type="Proteomes" id="UP000077202">
    <property type="component" value="Unassembled WGS sequence"/>
</dbReference>
<keyword evidence="1" id="KW-0732">Signal</keyword>
<evidence type="ECO:0000313" key="5">
    <source>
        <dbReference type="Proteomes" id="UP000077202"/>
    </source>
</evidence>
<dbReference type="Pfam" id="PF13883">
    <property type="entry name" value="CREG_beta-barrel"/>
    <property type="match status" value="1"/>
</dbReference>
<reference evidence="3" key="2">
    <citation type="journal article" date="2019" name="Curr. Biol.">
        <title>Chromatin organization in early land plants reveals an ancestral association between H3K27me3, transposons, and constitutive heterochromatin.</title>
        <authorList>
            <person name="Montgomery S.A."/>
            <person name="Tanizawa Y."/>
            <person name="Galik B."/>
            <person name="Wang N."/>
            <person name="Ito T."/>
            <person name="Mochizuki T."/>
            <person name="Akimcheva S."/>
            <person name="Bowman J."/>
            <person name="Cognat V."/>
            <person name="Drouard L."/>
            <person name="Ekker H."/>
            <person name="Houng S."/>
            <person name="Kohchi T."/>
            <person name="Lin S."/>
            <person name="Liu L.D."/>
            <person name="Nakamura Y."/>
            <person name="Valeeva L.R."/>
            <person name="Shakirov E.V."/>
            <person name="Shippen D.E."/>
            <person name="Wei W."/>
            <person name="Yagura M."/>
            <person name="Yamaoka S."/>
            <person name="Yamato K.T."/>
            <person name="Liu C."/>
            <person name="Berger F."/>
        </authorList>
    </citation>
    <scope>NUCLEOTIDE SEQUENCE [LARGE SCALE GENOMIC DNA]</scope>
    <source>
        <strain evidence="3">Tak-1</strain>
    </source>
</reference>
<name>A0A176W293_MARPO</name>
<dbReference type="GO" id="GO:0005737">
    <property type="term" value="C:cytoplasm"/>
    <property type="evidence" value="ECO:0007669"/>
    <property type="project" value="UniProtKB-ARBA"/>
</dbReference>
<dbReference type="EMBL" id="AP019871">
    <property type="protein sequence ID" value="BBN13336.1"/>
    <property type="molecule type" value="Genomic_DNA"/>
</dbReference>
<reference evidence="4 5" key="1">
    <citation type="submission" date="2016-03" db="EMBL/GenBank/DDBJ databases">
        <title>Mechanisms controlling the formation of the plant cell surface in tip-growing cells are functionally conserved among land plants.</title>
        <authorList>
            <person name="Honkanen S."/>
            <person name="Jones V.A."/>
            <person name="Morieri G."/>
            <person name="Champion C."/>
            <person name="Hetherington A.J."/>
            <person name="Kelly S."/>
            <person name="Saint-Marcoux D."/>
            <person name="Proust H."/>
            <person name="Prescott H."/>
            <person name="Dolan L."/>
        </authorList>
    </citation>
    <scope>NUCLEOTIDE SEQUENCE [LARGE SCALE GENOMIC DNA]</scope>
    <source>
        <strain evidence="5">cv. Tak-1 and cv. Tak-2</strain>
        <tissue evidence="4">Whole gametophyte</tissue>
    </source>
</reference>
<dbReference type="PANTHER" id="PTHR13343">
    <property type="entry name" value="CREG1 PROTEIN"/>
    <property type="match status" value="1"/>
</dbReference>
<keyword evidence="5" id="KW-1185">Reference proteome</keyword>
<evidence type="ECO:0000259" key="2">
    <source>
        <dbReference type="Pfam" id="PF13883"/>
    </source>
</evidence>
<feature type="chain" id="PRO_5042333763" description="CREG-like beta-barrel domain-containing protein" evidence="1">
    <location>
        <begin position="24"/>
        <end position="210"/>
    </location>
</feature>
<dbReference type="SUPFAM" id="SSF50475">
    <property type="entry name" value="FMN-binding split barrel"/>
    <property type="match status" value="1"/>
</dbReference>
<evidence type="ECO:0000313" key="6">
    <source>
        <dbReference type="Proteomes" id="UP001162541"/>
    </source>
</evidence>
<reference evidence="6" key="3">
    <citation type="journal article" date="2020" name="Curr. Biol.">
        <title>Chromatin organization in early land plants reveals an ancestral association between H3K27me3, transposons, and constitutive heterochromatin.</title>
        <authorList>
            <person name="Montgomery S.A."/>
            <person name="Tanizawa Y."/>
            <person name="Galik B."/>
            <person name="Wang N."/>
            <person name="Ito T."/>
            <person name="Mochizuki T."/>
            <person name="Akimcheva S."/>
            <person name="Bowman J.L."/>
            <person name="Cognat V."/>
            <person name="Marechal-Drouard L."/>
            <person name="Ekker H."/>
            <person name="Hong S.F."/>
            <person name="Kohchi T."/>
            <person name="Lin S.S."/>
            <person name="Liu L.D."/>
            <person name="Nakamura Y."/>
            <person name="Valeeva L.R."/>
            <person name="Shakirov E.V."/>
            <person name="Shippen D.E."/>
            <person name="Wei W.L."/>
            <person name="Yagura M."/>
            <person name="Yamaoka S."/>
            <person name="Yamato K.T."/>
            <person name="Liu C."/>
            <person name="Berger F."/>
        </authorList>
    </citation>
    <scope>NUCLEOTIDE SEQUENCE [LARGE SCALE GENOMIC DNA]</scope>
    <source>
        <strain evidence="6">Tak-1</strain>
    </source>
</reference>
<accession>A0A176W293</accession>
<evidence type="ECO:0000256" key="1">
    <source>
        <dbReference type="SAM" id="SignalP"/>
    </source>
</evidence>
<dbReference type="AlphaFoldDB" id="A0A176W293"/>
<proteinExistence type="predicted"/>
<feature type="domain" description="CREG-like beta-barrel" evidence="2">
    <location>
        <begin position="35"/>
        <end position="199"/>
    </location>
</feature>
<dbReference type="Proteomes" id="UP001162541">
    <property type="component" value="Chromosome 6"/>
</dbReference>
<feature type="signal peptide" evidence="1">
    <location>
        <begin position="1"/>
        <end position="23"/>
    </location>
</feature>
<dbReference type="InterPro" id="IPR055343">
    <property type="entry name" value="CREG_beta-barrel"/>
</dbReference>
<gene>
    <name evidence="4" type="ORF">AXG93_4666s1200</name>
    <name evidence="3" type="ORF">Mp_6g02690</name>
</gene>
<protein>
    <recommendedName>
        <fullName evidence="2">CREG-like beta-barrel domain-containing protein</fullName>
    </recommendedName>
</protein>
<sequence>MHRMRSVQLLVSFFVVSLVVVGAINIEHNINLHRPKPDDAEAMARWLVAFSSWGVLSTLSIHLGGAPWGNIASFSDGPKGKATGTPYFYLSRMDPTPVDIEQDARCSLSLSEAPIGTCGSRDVEDPTCARLTLSGKMVELAKGCEEGKFALKALFSKHPEMAVWPKGHDWRVYKLKIEDIFLVDFYGGAKEMSVEDYYNAAEPSISDSSS</sequence>
<dbReference type="Gene3D" id="2.30.110.10">
    <property type="entry name" value="Electron Transport, Fmn-binding Protein, Chain A"/>
    <property type="match status" value="1"/>
</dbReference>
<dbReference type="PANTHER" id="PTHR13343:SF17">
    <property type="entry name" value="CELLULAR REPRESSOR OF E1A-STIMULATED GENES, ISOFORM A"/>
    <property type="match status" value="1"/>
</dbReference>
<dbReference type="InterPro" id="IPR012349">
    <property type="entry name" value="Split_barrel_FMN-bd"/>
</dbReference>
<organism evidence="4 5">
    <name type="scientific">Marchantia polymorpha subsp. ruderalis</name>
    <dbReference type="NCBI Taxonomy" id="1480154"/>
    <lineage>
        <taxon>Eukaryota</taxon>
        <taxon>Viridiplantae</taxon>
        <taxon>Streptophyta</taxon>
        <taxon>Embryophyta</taxon>
        <taxon>Marchantiophyta</taxon>
        <taxon>Marchantiopsida</taxon>
        <taxon>Marchantiidae</taxon>
        <taxon>Marchantiales</taxon>
        <taxon>Marchantiaceae</taxon>
        <taxon>Marchantia</taxon>
    </lineage>
</organism>
<evidence type="ECO:0000313" key="3">
    <source>
        <dbReference type="EMBL" id="BBN13336.1"/>
    </source>
</evidence>